<dbReference type="RefSeq" id="WP_122030314.1">
    <property type="nucleotide sequence ID" value="NZ_LS483254.1"/>
</dbReference>
<dbReference type="GO" id="GO:0016491">
    <property type="term" value="F:oxidoreductase activity"/>
    <property type="evidence" value="ECO:0007669"/>
    <property type="project" value="InterPro"/>
</dbReference>
<name>A0A2X3KZN8_9BACT</name>
<gene>
    <name evidence="2" type="ORF">BARAN1_0005</name>
</gene>
<protein>
    <submittedName>
        <fullName evidence="2">Nitroreductase</fullName>
    </submittedName>
</protein>
<evidence type="ECO:0000259" key="1">
    <source>
        <dbReference type="Pfam" id="PF00881"/>
    </source>
</evidence>
<proteinExistence type="predicted"/>
<evidence type="ECO:0000313" key="3">
    <source>
        <dbReference type="Proteomes" id="UP000249818"/>
    </source>
</evidence>
<dbReference type="EMBL" id="LS483254">
    <property type="protein sequence ID" value="SQD92030.1"/>
    <property type="molecule type" value="Genomic_DNA"/>
</dbReference>
<dbReference type="PANTHER" id="PTHR23026">
    <property type="entry name" value="NADPH NITROREDUCTASE"/>
    <property type="match status" value="1"/>
</dbReference>
<accession>A0A2X3KZN8</accession>
<feature type="domain" description="Nitroreductase" evidence="1">
    <location>
        <begin position="67"/>
        <end position="145"/>
    </location>
</feature>
<reference evidence="3" key="1">
    <citation type="submission" date="2018-05" db="EMBL/GenBank/DDBJ databases">
        <authorList>
            <person name="Hao L."/>
        </authorList>
    </citation>
    <scope>NUCLEOTIDE SEQUENCE [LARGE SCALE GENOMIC DNA]</scope>
</reference>
<dbReference type="KEGG" id="bana:BARAN1_0005"/>
<dbReference type="AlphaFoldDB" id="A0A2X3KZN8"/>
<dbReference type="Gene3D" id="3.40.109.10">
    <property type="entry name" value="NADH Oxidase"/>
    <property type="match status" value="1"/>
</dbReference>
<dbReference type="Proteomes" id="UP000249818">
    <property type="component" value="Chromosome BARAN1"/>
</dbReference>
<sequence length="165" mass="18293">MNEVLKAIHDRRSVRAFRSQPVEPEALEAILDAGRWAPSGRNTQPWRFVVVESEAKRAELGKLVPQRDMVRTAPVTIAVLLDRAAGYDELKDAQAIGACAQNILLAAHALGLGACWIGRARDREIEALLGAREVEELMMLLPLGYPAETPPGRERRPLSELVRRI</sequence>
<feature type="domain" description="Nitroreductase" evidence="1">
    <location>
        <begin position="9"/>
        <end position="63"/>
    </location>
</feature>
<evidence type="ECO:0000313" key="2">
    <source>
        <dbReference type="EMBL" id="SQD92030.1"/>
    </source>
</evidence>
<dbReference type="InterPro" id="IPR029479">
    <property type="entry name" value="Nitroreductase"/>
</dbReference>
<dbReference type="SUPFAM" id="SSF55469">
    <property type="entry name" value="FMN-dependent nitroreductase-like"/>
    <property type="match status" value="1"/>
</dbReference>
<organism evidence="2 3">
    <name type="scientific">Candidatus Bipolaricaulis anaerobius</name>
    <dbReference type="NCBI Taxonomy" id="2026885"/>
    <lineage>
        <taxon>Bacteria</taxon>
        <taxon>Candidatus Bipolaricaulota</taxon>
        <taxon>Candidatus Bipolaricaulia</taxon>
        <taxon>Candidatus Bipolaricaulales</taxon>
        <taxon>Candidatus Bipolaricaulaceae</taxon>
        <taxon>Candidatus Bipolaricaulis</taxon>
    </lineage>
</organism>
<dbReference type="Pfam" id="PF00881">
    <property type="entry name" value="Nitroreductase"/>
    <property type="match status" value="2"/>
</dbReference>
<dbReference type="InterPro" id="IPR000415">
    <property type="entry name" value="Nitroreductase-like"/>
</dbReference>
<dbReference type="PANTHER" id="PTHR23026:SF123">
    <property type="entry name" value="NAD(P)H NITROREDUCTASE RV3131-RELATED"/>
    <property type="match status" value="1"/>
</dbReference>
<dbReference type="OrthoDB" id="9812105at2"/>
<keyword evidence="3" id="KW-1185">Reference proteome</keyword>
<dbReference type="InterPro" id="IPR050627">
    <property type="entry name" value="Nitroreductase/BluB"/>
</dbReference>